<sequence>MTWPQSQLHILHYQNFIAVDLEENVKERGLTKDSLVEKCEPVVGELNIDKGIFFSLFATLY</sequence>
<organism evidence="1">
    <name type="scientific">Arion vulgaris</name>
    <dbReference type="NCBI Taxonomy" id="1028688"/>
    <lineage>
        <taxon>Eukaryota</taxon>
        <taxon>Metazoa</taxon>
        <taxon>Spiralia</taxon>
        <taxon>Lophotrochozoa</taxon>
        <taxon>Mollusca</taxon>
        <taxon>Gastropoda</taxon>
        <taxon>Heterobranchia</taxon>
        <taxon>Euthyneura</taxon>
        <taxon>Panpulmonata</taxon>
        <taxon>Eupulmonata</taxon>
        <taxon>Stylommatophora</taxon>
        <taxon>Helicina</taxon>
        <taxon>Arionoidea</taxon>
        <taxon>Arionidae</taxon>
        <taxon>Arion</taxon>
    </lineage>
</organism>
<protein>
    <submittedName>
        <fullName evidence="1">Uncharacterized protein</fullName>
    </submittedName>
</protein>
<proteinExistence type="predicted"/>
<name>A0A0B7AJ22_9EUPU</name>
<dbReference type="EMBL" id="HACG01033978">
    <property type="protein sequence ID" value="CEK80843.1"/>
    <property type="molecule type" value="Transcribed_RNA"/>
</dbReference>
<evidence type="ECO:0000313" key="1">
    <source>
        <dbReference type="EMBL" id="CEK80843.1"/>
    </source>
</evidence>
<dbReference type="AlphaFoldDB" id="A0A0B7AJ22"/>
<reference evidence="1" key="1">
    <citation type="submission" date="2014-12" db="EMBL/GenBank/DDBJ databases">
        <title>Insight into the proteome of Arion vulgaris.</title>
        <authorList>
            <person name="Aradska J."/>
            <person name="Bulat T."/>
            <person name="Smidak R."/>
            <person name="Sarate P."/>
            <person name="Gangsoo J."/>
            <person name="Sialana F."/>
            <person name="Bilban M."/>
            <person name="Lubec G."/>
        </authorList>
    </citation>
    <scope>NUCLEOTIDE SEQUENCE</scope>
    <source>
        <tissue evidence="1">Skin</tissue>
    </source>
</reference>
<gene>
    <name evidence="1" type="primary">ORF122995</name>
</gene>
<accession>A0A0B7AJ22</accession>